<sequence>MATAAGAQVARLSFWAKMTIGISLFIVFGFAQFALRGFVPYMQVPLVFHLHGMTMLAWLGLLCTQSVLVGRGTGLAVHRKLGWASVVMLPLIVVLASVTCVAGLRAGMFPPFFTPAYFLAVVHVGVAVFAALVATAIARRARAQWHKRLMIGSTILLMEPALGRVLPMPFIVPWGGWLVTVVQLGVAALVLRHDRRTLGHMHPATGAVLSAIVLGRVVIEMLALSPWWIAFAERVATA</sequence>
<organism evidence="2 3">
    <name type="scientific">Novosphingobium soli</name>
    <dbReference type="NCBI Taxonomy" id="574956"/>
    <lineage>
        <taxon>Bacteria</taxon>
        <taxon>Pseudomonadati</taxon>
        <taxon>Pseudomonadota</taxon>
        <taxon>Alphaproteobacteria</taxon>
        <taxon>Sphingomonadales</taxon>
        <taxon>Sphingomonadaceae</taxon>
        <taxon>Novosphingobium</taxon>
    </lineage>
</organism>
<protein>
    <recommendedName>
        <fullName evidence="4">Adenylate cyclase</fullName>
    </recommendedName>
</protein>
<feature type="transmembrane region" description="Helical" evidence="1">
    <location>
        <begin position="47"/>
        <end position="69"/>
    </location>
</feature>
<evidence type="ECO:0008006" key="4">
    <source>
        <dbReference type="Google" id="ProtNLM"/>
    </source>
</evidence>
<evidence type="ECO:0000313" key="3">
    <source>
        <dbReference type="Proteomes" id="UP001589798"/>
    </source>
</evidence>
<feature type="transmembrane region" description="Helical" evidence="1">
    <location>
        <begin position="81"/>
        <end position="104"/>
    </location>
</feature>
<keyword evidence="1" id="KW-1133">Transmembrane helix</keyword>
<feature type="transmembrane region" description="Helical" evidence="1">
    <location>
        <begin position="203"/>
        <end position="229"/>
    </location>
</feature>
<feature type="transmembrane region" description="Helical" evidence="1">
    <location>
        <begin position="172"/>
        <end position="191"/>
    </location>
</feature>
<accession>A0ABV6CUY8</accession>
<feature type="transmembrane region" description="Helical" evidence="1">
    <location>
        <begin position="12"/>
        <end position="35"/>
    </location>
</feature>
<gene>
    <name evidence="2" type="ORF">ACFFJC_09650</name>
</gene>
<keyword evidence="1" id="KW-0472">Membrane</keyword>
<dbReference type="Proteomes" id="UP001589798">
    <property type="component" value="Unassembled WGS sequence"/>
</dbReference>
<feature type="transmembrane region" description="Helical" evidence="1">
    <location>
        <begin position="116"/>
        <end position="137"/>
    </location>
</feature>
<dbReference type="RefSeq" id="WP_379487293.1">
    <property type="nucleotide sequence ID" value="NZ_JBHLWK010000012.1"/>
</dbReference>
<evidence type="ECO:0000313" key="2">
    <source>
        <dbReference type="EMBL" id="MFC0204535.1"/>
    </source>
</evidence>
<proteinExistence type="predicted"/>
<keyword evidence="3" id="KW-1185">Reference proteome</keyword>
<comment type="caution">
    <text evidence="2">The sequence shown here is derived from an EMBL/GenBank/DDBJ whole genome shotgun (WGS) entry which is preliminary data.</text>
</comment>
<evidence type="ECO:0000256" key="1">
    <source>
        <dbReference type="SAM" id="Phobius"/>
    </source>
</evidence>
<dbReference type="EMBL" id="JBHLWK010000012">
    <property type="protein sequence ID" value="MFC0204535.1"/>
    <property type="molecule type" value="Genomic_DNA"/>
</dbReference>
<keyword evidence="1" id="KW-0812">Transmembrane</keyword>
<reference evidence="2 3" key="1">
    <citation type="submission" date="2024-09" db="EMBL/GenBank/DDBJ databases">
        <authorList>
            <person name="Sun Q."/>
            <person name="Mori K."/>
        </authorList>
    </citation>
    <scope>NUCLEOTIDE SEQUENCE [LARGE SCALE GENOMIC DNA]</scope>
    <source>
        <strain evidence="2 3">CCM 7706</strain>
    </source>
</reference>
<name>A0ABV6CUY8_9SPHN</name>